<dbReference type="AlphaFoldDB" id="U4QDX4"/>
<name>U4QDX4_9HYPH</name>
<reference evidence="1 2" key="1">
    <citation type="journal article" date="2013" name="Genome Announc.">
        <title>Complete Genome Sequence of the Sesbania Symbiont and Rice Growth-Promoting Endophyte Rhizobium sp. Strain IRBG74.</title>
        <authorList>
            <person name="Crook M.B."/>
            <person name="Mitra S."/>
            <person name="Ane J.M."/>
            <person name="Sadowsky M.J."/>
            <person name="Gyaneshwar P."/>
        </authorList>
    </citation>
    <scope>NUCLEOTIDE SEQUENCE [LARGE SCALE GENOMIC DNA]</scope>
    <source>
        <strain evidence="1 2">IRBG74</strain>
        <plasmid evidence="2">IRBL74_p</plasmid>
    </source>
</reference>
<dbReference type="EMBL" id="HG518324">
    <property type="protein sequence ID" value="CDI11833.1"/>
    <property type="molecule type" value="Genomic_DNA"/>
</dbReference>
<organism evidence="1 2">
    <name type="scientific">Agrobacterium pusense</name>
    <dbReference type="NCBI Taxonomy" id="648995"/>
    <lineage>
        <taxon>Bacteria</taxon>
        <taxon>Pseudomonadati</taxon>
        <taxon>Pseudomonadota</taxon>
        <taxon>Alphaproteobacteria</taxon>
        <taxon>Hyphomicrobiales</taxon>
        <taxon>Rhizobiaceae</taxon>
        <taxon>Rhizobium/Agrobacterium group</taxon>
        <taxon>Agrobacterium</taxon>
    </lineage>
</organism>
<geneLocation type="plasmid" evidence="1 2">
    <name>IRBL74_p</name>
</geneLocation>
<dbReference type="HOGENOM" id="CLU_2755141_0_0_5"/>
<protein>
    <submittedName>
        <fullName evidence="1">Uncharacterized protein</fullName>
    </submittedName>
</protein>
<accession>U4QDX4</accession>
<proteinExistence type="predicted"/>
<sequence length="70" mass="7524">MEPLIPADQGILWREYKPVAAAAFAIQTAAGRPPAASFCYVFYTSCPVEFEHFSTSAGINCRSIPTGAKV</sequence>
<gene>
    <name evidence="1" type="ORF">BN877_p0104</name>
</gene>
<evidence type="ECO:0000313" key="2">
    <source>
        <dbReference type="Proteomes" id="UP000016944"/>
    </source>
</evidence>
<evidence type="ECO:0000313" key="1">
    <source>
        <dbReference type="EMBL" id="CDI11833.1"/>
    </source>
</evidence>
<keyword evidence="1" id="KW-0614">Plasmid</keyword>
<dbReference type="Proteomes" id="UP000016944">
    <property type="component" value="Plasmid IRBL74_p"/>
</dbReference>
<dbReference type="KEGG" id="rir:BN877_p0104"/>